<dbReference type="SUPFAM" id="SSF56801">
    <property type="entry name" value="Acetyl-CoA synthetase-like"/>
    <property type="match status" value="1"/>
</dbReference>
<dbReference type="InterPro" id="IPR042099">
    <property type="entry name" value="ANL_N_sf"/>
</dbReference>
<dbReference type="GO" id="GO:0006631">
    <property type="term" value="P:fatty acid metabolic process"/>
    <property type="evidence" value="ECO:0007669"/>
    <property type="project" value="TreeGrafter"/>
</dbReference>
<reference evidence="3 4" key="1">
    <citation type="submission" date="2020-08" db="EMBL/GenBank/DDBJ databases">
        <title>Genome sequence of Sphingomonas rhizophila KACC 19189T.</title>
        <authorList>
            <person name="Hyun D.-W."/>
            <person name="Bae J.-W."/>
        </authorList>
    </citation>
    <scope>NUCLEOTIDE SEQUENCE [LARGE SCALE GENOMIC DNA]</scope>
    <source>
        <strain evidence="3 4">KACC 19189</strain>
    </source>
</reference>
<feature type="domain" description="AMP-dependent synthetase/ligase" evidence="2">
    <location>
        <begin position="143"/>
        <end position="336"/>
    </location>
</feature>
<keyword evidence="4" id="KW-1185">Reference proteome</keyword>
<organism evidence="3 4">
    <name type="scientific">Sphingomonas rhizophila</name>
    <dbReference type="NCBI Taxonomy" id="2071607"/>
    <lineage>
        <taxon>Bacteria</taxon>
        <taxon>Pseudomonadati</taxon>
        <taxon>Pseudomonadota</taxon>
        <taxon>Alphaproteobacteria</taxon>
        <taxon>Sphingomonadales</taxon>
        <taxon>Sphingomonadaceae</taxon>
        <taxon>Sphingomonas</taxon>
    </lineage>
</organism>
<dbReference type="InterPro" id="IPR000873">
    <property type="entry name" value="AMP-dep_synth/lig_dom"/>
</dbReference>
<dbReference type="Gene3D" id="3.30.300.30">
    <property type="match status" value="1"/>
</dbReference>
<dbReference type="CDD" id="cd04433">
    <property type="entry name" value="AFD_class_I"/>
    <property type="match status" value="1"/>
</dbReference>
<dbReference type="PANTHER" id="PTHR43201:SF8">
    <property type="entry name" value="ACYL-COA SYNTHETASE FAMILY MEMBER 3"/>
    <property type="match status" value="1"/>
</dbReference>
<evidence type="ECO:0000256" key="1">
    <source>
        <dbReference type="ARBA" id="ARBA00006432"/>
    </source>
</evidence>
<comment type="similarity">
    <text evidence="1">Belongs to the ATP-dependent AMP-binding enzyme family.</text>
</comment>
<dbReference type="InterPro" id="IPR045851">
    <property type="entry name" value="AMP-bd_C_sf"/>
</dbReference>
<keyword evidence="3" id="KW-0436">Ligase</keyword>
<protein>
    <submittedName>
        <fullName evidence="3">Acyl--CoA ligase</fullName>
    </submittedName>
</protein>
<dbReference type="GO" id="GO:0031956">
    <property type="term" value="F:medium-chain fatty acid-CoA ligase activity"/>
    <property type="evidence" value="ECO:0007669"/>
    <property type="project" value="TreeGrafter"/>
</dbReference>
<evidence type="ECO:0000313" key="4">
    <source>
        <dbReference type="Proteomes" id="UP000515955"/>
    </source>
</evidence>
<gene>
    <name evidence="3" type="ORF">H9L12_01695</name>
</gene>
<dbReference type="Proteomes" id="UP000515955">
    <property type="component" value="Chromosome"/>
</dbReference>
<dbReference type="Gene3D" id="3.40.50.12780">
    <property type="entry name" value="N-terminal domain of ligase-like"/>
    <property type="match status" value="1"/>
</dbReference>
<dbReference type="EMBL" id="CP060717">
    <property type="protein sequence ID" value="QNN65372.1"/>
    <property type="molecule type" value="Genomic_DNA"/>
</dbReference>
<evidence type="ECO:0000259" key="2">
    <source>
        <dbReference type="Pfam" id="PF00501"/>
    </source>
</evidence>
<evidence type="ECO:0000313" key="3">
    <source>
        <dbReference type="EMBL" id="QNN65372.1"/>
    </source>
</evidence>
<dbReference type="AlphaFoldDB" id="A0A7G9SBZ7"/>
<proteinExistence type="inferred from homology"/>
<dbReference type="KEGG" id="srhi:H9L12_01695"/>
<sequence>MDLIAPGAAEDRVAVAAGAQHLTYGELRRLVRAAIAYFRQAGVGPSSRIAIGAGSNRDGQSLDNWIAHLAIMAIGATHASVGSGQGLARLIQARLVKILIGPARPGEPVPKPLRLIPFRAALLAPVRGDDPITLHPRAVRLNMSSGTTGTPKRVEWDSAMIEQRLAQAGEFVTGDTKLFDFLSMTTTAGFRYPLATWRAGGTVLFYPQGDEKGLRRTIERSNLFVCSPDELSHRLKKNDGPWLGREDRTIMVLGARLPTAVRDAALQDVGREIVISYGSTEGGSVASGSSDLLDRHPGAVGFVREGVTVRVADDRGVECPPGVAGELAIQGPAVCRAAYRGSGKGDRWFYPGDLAVLHEDGLLAIEGRVSETLNLGGTKHNAAAMETRLLKIEGIDDAAVCVVSTTSSDHGVVALVCEASVDVEAIRPAITEAVTLRDFEIIRIEKLPRNSMGKIVRHDLGRQLKPAIEALGARQDA</sequence>
<name>A0A7G9SBZ7_9SPHN</name>
<accession>A0A7G9SBZ7</accession>
<dbReference type="RefSeq" id="WP_187542364.1">
    <property type="nucleotide sequence ID" value="NZ_CP060717.1"/>
</dbReference>
<dbReference type="Pfam" id="PF00501">
    <property type="entry name" value="AMP-binding"/>
    <property type="match status" value="1"/>
</dbReference>
<dbReference type="PANTHER" id="PTHR43201">
    <property type="entry name" value="ACYL-COA SYNTHETASE"/>
    <property type="match status" value="1"/>
</dbReference>